<evidence type="ECO:0000313" key="3">
    <source>
        <dbReference type="EMBL" id="SHN80456.1"/>
    </source>
</evidence>
<keyword evidence="4" id="KW-1185">Reference proteome</keyword>
<dbReference type="EMBL" id="LT670849">
    <property type="protein sequence ID" value="SHN80456.1"/>
    <property type="molecule type" value="Genomic_DNA"/>
</dbReference>
<feature type="chain" id="PRO_5012161461" evidence="2">
    <location>
        <begin position="23"/>
        <end position="80"/>
    </location>
</feature>
<reference evidence="4" key="1">
    <citation type="submission" date="2016-11" db="EMBL/GenBank/DDBJ databases">
        <authorList>
            <person name="Varghese N."/>
            <person name="Submissions S."/>
        </authorList>
    </citation>
    <scope>NUCLEOTIDE SEQUENCE [LARGE SCALE GENOMIC DNA]</scope>
    <source>
        <strain evidence="4">GAS401</strain>
    </source>
</reference>
<gene>
    <name evidence="3" type="ORF">SAMN05444170_4330</name>
</gene>
<feature type="signal peptide" evidence="2">
    <location>
        <begin position="1"/>
        <end position="22"/>
    </location>
</feature>
<protein>
    <submittedName>
        <fullName evidence="3">Uncharacterized protein</fullName>
    </submittedName>
</protein>
<evidence type="ECO:0000256" key="2">
    <source>
        <dbReference type="SAM" id="SignalP"/>
    </source>
</evidence>
<organism evidence="3 4">
    <name type="scientific">Bradyrhizobium erythrophlei</name>
    <dbReference type="NCBI Taxonomy" id="1437360"/>
    <lineage>
        <taxon>Bacteria</taxon>
        <taxon>Pseudomonadati</taxon>
        <taxon>Pseudomonadota</taxon>
        <taxon>Alphaproteobacteria</taxon>
        <taxon>Hyphomicrobiales</taxon>
        <taxon>Nitrobacteraceae</taxon>
        <taxon>Bradyrhizobium</taxon>
    </lineage>
</organism>
<evidence type="ECO:0000256" key="1">
    <source>
        <dbReference type="SAM" id="MobiDB-lite"/>
    </source>
</evidence>
<feature type="region of interest" description="Disordered" evidence="1">
    <location>
        <begin position="58"/>
        <end position="80"/>
    </location>
</feature>
<dbReference type="AlphaFoldDB" id="A0A1M7UBZ6"/>
<dbReference type="RefSeq" id="WP_156898612.1">
    <property type="nucleotide sequence ID" value="NZ_LT670849.1"/>
</dbReference>
<name>A0A1M7UBZ6_9BRAD</name>
<accession>A0A1M7UBZ6</accession>
<sequence length="80" mass="8603">MQRTFLVMFGVLLISGSAVETAAASEHHHNRSKAYFGRDISDYRGSYDQVGSISVAPPALDRFNPSAPRNDGPVLNPPGS</sequence>
<dbReference type="Proteomes" id="UP000184096">
    <property type="component" value="Chromosome I"/>
</dbReference>
<evidence type="ECO:0000313" key="4">
    <source>
        <dbReference type="Proteomes" id="UP000184096"/>
    </source>
</evidence>
<keyword evidence="2" id="KW-0732">Signal</keyword>
<proteinExistence type="predicted"/>